<keyword evidence="1" id="KW-0645">Protease</keyword>
<dbReference type="Gene3D" id="3.40.390.10">
    <property type="entry name" value="Collagenase (Catalytic Domain)"/>
    <property type="match status" value="1"/>
</dbReference>
<reference evidence="6 7" key="1">
    <citation type="submission" date="2024-01" db="EMBL/GenBank/DDBJ databases">
        <title>A telomere-to-telomere, gap-free genome of sweet tea (Lithocarpus litseifolius).</title>
        <authorList>
            <person name="Zhou J."/>
        </authorList>
    </citation>
    <scope>NUCLEOTIDE SEQUENCE [LARGE SCALE GENOMIC DNA]</scope>
    <source>
        <strain evidence="6">Zhou-2022a</strain>
        <tissue evidence="6">Leaf</tissue>
    </source>
</reference>
<dbReference type="GO" id="GO:0030574">
    <property type="term" value="P:collagen catabolic process"/>
    <property type="evidence" value="ECO:0007669"/>
    <property type="project" value="TreeGrafter"/>
</dbReference>
<dbReference type="GO" id="GO:0031012">
    <property type="term" value="C:extracellular matrix"/>
    <property type="evidence" value="ECO:0007669"/>
    <property type="project" value="InterPro"/>
</dbReference>
<evidence type="ECO:0000256" key="3">
    <source>
        <dbReference type="ARBA" id="ARBA00022801"/>
    </source>
</evidence>
<dbReference type="Pfam" id="PF00413">
    <property type="entry name" value="Peptidase_M10"/>
    <property type="match status" value="1"/>
</dbReference>
<dbReference type="InterPro" id="IPR001818">
    <property type="entry name" value="Pept_M10_metallopeptidase"/>
</dbReference>
<dbReference type="EMBL" id="JAZDWU010000009">
    <property type="protein sequence ID" value="KAK9991775.1"/>
    <property type="molecule type" value="Genomic_DNA"/>
</dbReference>
<accession>A0AAW2C0G3</accession>
<dbReference type="PANTHER" id="PTHR10201">
    <property type="entry name" value="MATRIX METALLOPROTEINASE"/>
    <property type="match status" value="1"/>
</dbReference>
<dbReference type="GO" id="GO:0030198">
    <property type="term" value="P:extracellular matrix organization"/>
    <property type="evidence" value="ECO:0007669"/>
    <property type="project" value="TreeGrafter"/>
</dbReference>
<proteinExistence type="predicted"/>
<feature type="domain" description="Peptidase M10 metallopeptidase" evidence="5">
    <location>
        <begin position="8"/>
        <end position="57"/>
    </location>
</feature>
<dbReference type="PANTHER" id="PTHR10201:SF213">
    <property type="entry name" value="METALLOENDOPROTEINASE 2-MMP-LIKE"/>
    <property type="match status" value="1"/>
</dbReference>
<comment type="caution">
    <text evidence="6">The sequence shown here is derived from an EMBL/GenBank/DDBJ whole genome shotgun (WGS) entry which is preliminary data.</text>
</comment>
<keyword evidence="7" id="KW-1185">Reference proteome</keyword>
<dbReference type="InterPro" id="IPR024079">
    <property type="entry name" value="MetalloPept_cat_dom_sf"/>
</dbReference>
<keyword evidence="3" id="KW-0378">Hydrolase</keyword>
<evidence type="ECO:0000313" key="7">
    <source>
        <dbReference type="Proteomes" id="UP001459277"/>
    </source>
</evidence>
<organism evidence="6 7">
    <name type="scientific">Lithocarpus litseifolius</name>
    <dbReference type="NCBI Taxonomy" id="425828"/>
    <lineage>
        <taxon>Eukaryota</taxon>
        <taxon>Viridiplantae</taxon>
        <taxon>Streptophyta</taxon>
        <taxon>Embryophyta</taxon>
        <taxon>Tracheophyta</taxon>
        <taxon>Spermatophyta</taxon>
        <taxon>Magnoliopsida</taxon>
        <taxon>eudicotyledons</taxon>
        <taxon>Gunneridae</taxon>
        <taxon>Pentapetalae</taxon>
        <taxon>rosids</taxon>
        <taxon>fabids</taxon>
        <taxon>Fagales</taxon>
        <taxon>Fagaceae</taxon>
        <taxon>Lithocarpus</taxon>
    </lineage>
</organism>
<evidence type="ECO:0000256" key="1">
    <source>
        <dbReference type="ARBA" id="ARBA00022670"/>
    </source>
</evidence>
<dbReference type="Proteomes" id="UP001459277">
    <property type="component" value="Unassembled WGS sequence"/>
</dbReference>
<dbReference type="GO" id="GO:0008270">
    <property type="term" value="F:zinc ion binding"/>
    <property type="evidence" value="ECO:0007669"/>
    <property type="project" value="InterPro"/>
</dbReference>
<dbReference type="GO" id="GO:0004222">
    <property type="term" value="F:metalloendopeptidase activity"/>
    <property type="evidence" value="ECO:0007669"/>
    <property type="project" value="InterPro"/>
</dbReference>
<dbReference type="SUPFAM" id="SSF55486">
    <property type="entry name" value="Metalloproteases ('zincins'), catalytic domain"/>
    <property type="match status" value="1"/>
</dbReference>
<keyword evidence="2" id="KW-0479">Metal-binding</keyword>
<protein>
    <recommendedName>
        <fullName evidence="5">Peptidase M10 metallopeptidase domain-containing protein</fullName>
    </recommendedName>
</protein>
<evidence type="ECO:0000313" key="6">
    <source>
        <dbReference type="EMBL" id="KAK9991775.1"/>
    </source>
</evidence>
<dbReference type="AlphaFoldDB" id="A0AAW2C0G3"/>
<name>A0AAW2C0G3_9ROSI</name>
<dbReference type="GO" id="GO:0006508">
    <property type="term" value="P:proteolysis"/>
    <property type="evidence" value="ECO:0007669"/>
    <property type="project" value="UniProtKB-KW"/>
</dbReference>
<evidence type="ECO:0000259" key="5">
    <source>
        <dbReference type="Pfam" id="PF00413"/>
    </source>
</evidence>
<gene>
    <name evidence="6" type="ORF">SO802_026760</name>
</gene>
<keyword evidence="4" id="KW-0862">Zinc</keyword>
<evidence type="ECO:0000256" key="2">
    <source>
        <dbReference type="ARBA" id="ARBA00022723"/>
    </source>
</evidence>
<evidence type="ECO:0000256" key="4">
    <source>
        <dbReference type="ARBA" id="ARBA00022833"/>
    </source>
</evidence>
<sequence length="59" mass="6510">MMMPRCGVVDIINDEQWSVGAAPSAFDLETAALHEIGHLLGLEHSKVQESIMWPSLSFL</sequence>